<evidence type="ECO:0000313" key="1">
    <source>
        <dbReference type="EMBL" id="KAF6078426.1"/>
    </source>
</evidence>
<accession>A0A834DF68</accession>
<organism evidence="1 2">
    <name type="scientific">Phyllostomus discolor</name>
    <name type="common">pale spear-nosed bat</name>
    <dbReference type="NCBI Taxonomy" id="89673"/>
    <lineage>
        <taxon>Eukaryota</taxon>
        <taxon>Metazoa</taxon>
        <taxon>Chordata</taxon>
        <taxon>Craniata</taxon>
        <taxon>Vertebrata</taxon>
        <taxon>Euteleostomi</taxon>
        <taxon>Mammalia</taxon>
        <taxon>Eutheria</taxon>
        <taxon>Laurasiatheria</taxon>
        <taxon>Chiroptera</taxon>
        <taxon>Yangochiroptera</taxon>
        <taxon>Phyllostomidae</taxon>
        <taxon>Phyllostominae</taxon>
        <taxon>Phyllostomus</taxon>
    </lineage>
</organism>
<protein>
    <submittedName>
        <fullName evidence="1">Uncharacterized protein</fullName>
    </submittedName>
</protein>
<sequence length="168" mass="19590">MVKLLEIKCWTHHTRIKKALEEDLKVIFSKTMTYVLFFTSCLKPCYRQLIPFKWDENIWVYLAKNVLNTSDFCLAGGTYVEQTFTSCLIGVCAPLESLRHYTVFDDIEKKITYSDIYNWGPVVTIKDREMFSLKATNVPQLESVQLLSTVLKLSCVLSRCEDELHHHQ</sequence>
<comment type="caution">
    <text evidence="1">The sequence shown here is derived from an EMBL/GenBank/DDBJ whole genome shotgun (WGS) entry which is preliminary data.</text>
</comment>
<dbReference type="EMBL" id="JABVXQ010000014">
    <property type="protein sequence ID" value="KAF6078426.1"/>
    <property type="molecule type" value="Genomic_DNA"/>
</dbReference>
<evidence type="ECO:0000313" key="2">
    <source>
        <dbReference type="Proteomes" id="UP000664940"/>
    </source>
</evidence>
<proteinExistence type="predicted"/>
<reference evidence="1 2" key="1">
    <citation type="journal article" date="2020" name="Nature">
        <title>Six reference-quality genomes reveal evolution of bat adaptations.</title>
        <authorList>
            <person name="Jebb D."/>
            <person name="Huang Z."/>
            <person name="Pippel M."/>
            <person name="Hughes G.M."/>
            <person name="Lavrichenko K."/>
            <person name="Devanna P."/>
            <person name="Winkler S."/>
            <person name="Jermiin L.S."/>
            <person name="Skirmuntt E.C."/>
            <person name="Katzourakis A."/>
            <person name="Burkitt-Gray L."/>
            <person name="Ray D.A."/>
            <person name="Sullivan K.A.M."/>
            <person name="Roscito J.G."/>
            <person name="Kirilenko B.M."/>
            <person name="Davalos L.M."/>
            <person name="Corthals A.P."/>
            <person name="Power M.L."/>
            <person name="Jones G."/>
            <person name="Ransome R.D."/>
            <person name="Dechmann D.K.N."/>
            <person name="Locatelli A.G."/>
            <person name="Puechmaille S.J."/>
            <person name="Fedrigo O."/>
            <person name="Jarvis E.D."/>
            <person name="Hiller M."/>
            <person name="Vernes S.C."/>
            <person name="Myers E.W."/>
            <person name="Teeling E.C."/>
        </authorList>
    </citation>
    <scope>NUCLEOTIDE SEQUENCE [LARGE SCALE GENOMIC DNA]</scope>
    <source>
        <strain evidence="1">Bat1K_MPI-CBG_1</strain>
    </source>
</reference>
<dbReference type="AlphaFoldDB" id="A0A834DF68"/>
<dbReference type="Proteomes" id="UP000664940">
    <property type="component" value="Unassembled WGS sequence"/>
</dbReference>
<name>A0A834DF68_9CHIR</name>
<gene>
    <name evidence="1" type="ORF">HJG60_009254</name>
</gene>